<reference evidence="6 7" key="1">
    <citation type="submission" date="2018-11" db="EMBL/GenBank/DDBJ databases">
        <title>Genomes From Bacteria Associated with the Canine Oral Cavity: a Test Case for Automated Genome-Based Taxonomic Assignment.</title>
        <authorList>
            <person name="Coil D.A."/>
            <person name="Jospin G."/>
            <person name="Darling A.E."/>
            <person name="Wallis C."/>
            <person name="Davis I.J."/>
            <person name="Harris S."/>
            <person name="Eisen J.A."/>
            <person name="Holcombe L.J."/>
            <person name="O'Flynn C."/>
        </authorList>
    </citation>
    <scope>NUCLEOTIDE SEQUENCE [LARGE SCALE GENOMIC DNA]</scope>
    <source>
        <strain evidence="6 7">OH887_COT-365</strain>
    </source>
</reference>
<evidence type="ECO:0000313" key="7">
    <source>
        <dbReference type="Proteomes" id="UP000280819"/>
    </source>
</evidence>
<dbReference type="PRINTS" id="PR00040">
    <property type="entry name" value="HTHMERR"/>
</dbReference>
<dbReference type="InterPro" id="IPR000551">
    <property type="entry name" value="MerR-type_HTH_dom"/>
</dbReference>
<comment type="caution">
    <text evidence="6">The sequence shown here is derived from an EMBL/GenBank/DDBJ whole genome shotgun (WGS) entry which is preliminary data.</text>
</comment>
<keyword evidence="2" id="KW-0805">Transcription regulation</keyword>
<gene>
    <name evidence="6" type="ORF">EII34_02525</name>
</gene>
<evidence type="ECO:0000313" key="6">
    <source>
        <dbReference type="EMBL" id="RRD07377.1"/>
    </source>
</evidence>
<proteinExistence type="predicted"/>
<evidence type="ECO:0000256" key="2">
    <source>
        <dbReference type="ARBA" id="ARBA00023015"/>
    </source>
</evidence>
<keyword evidence="3" id="KW-0238">DNA-binding</keyword>
<dbReference type="Proteomes" id="UP000280819">
    <property type="component" value="Unassembled WGS sequence"/>
</dbReference>
<dbReference type="SMART" id="SM00422">
    <property type="entry name" value="HTH_MERR"/>
    <property type="match status" value="1"/>
</dbReference>
<dbReference type="InterPro" id="IPR009061">
    <property type="entry name" value="DNA-bd_dom_put_sf"/>
</dbReference>
<evidence type="ECO:0000256" key="3">
    <source>
        <dbReference type="ARBA" id="ARBA00023125"/>
    </source>
</evidence>
<dbReference type="InterPro" id="IPR047057">
    <property type="entry name" value="MerR_fam"/>
</dbReference>
<accession>A0A3P1TD49</accession>
<dbReference type="AlphaFoldDB" id="A0A3P1TD49"/>
<dbReference type="OrthoDB" id="5242095at2"/>
<organism evidence="6 7">
    <name type="scientific">Arachnia propionica</name>
    <dbReference type="NCBI Taxonomy" id="1750"/>
    <lineage>
        <taxon>Bacteria</taxon>
        <taxon>Bacillati</taxon>
        <taxon>Actinomycetota</taxon>
        <taxon>Actinomycetes</taxon>
        <taxon>Propionibacteriales</taxon>
        <taxon>Propionibacteriaceae</taxon>
        <taxon>Arachnia</taxon>
    </lineage>
</organism>
<protein>
    <submittedName>
        <fullName evidence="6">MerR family transcriptional regulator</fullName>
    </submittedName>
</protein>
<dbReference type="SUPFAM" id="SSF46955">
    <property type="entry name" value="Putative DNA-binding domain"/>
    <property type="match status" value="1"/>
</dbReference>
<keyword evidence="1" id="KW-0678">Repressor</keyword>
<dbReference type="PANTHER" id="PTHR30204">
    <property type="entry name" value="REDOX-CYCLING DRUG-SENSING TRANSCRIPTIONAL ACTIVATOR SOXR"/>
    <property type="match status" value="1"/>
</dbReference>
<keyword evidence="4" id="KW-0804">Transcription</keyword>
<dbReference type="Gene3D" id="1.10.1660.10">
    <property type="match status" value="1"/>
</dbReference>
<dbReference type="Pfam" id="PF13411">
    <property type="entry name" value="MerR_1"/>
    <property type="match status" value="1"/>
</dbReference>
<name>A0A3P1TD49_9ACTN</name>
<dbReference type="PANTHER" id="PTHR30204:SF69">
    <property type="entry name" value="MERR-FAMILY TRANSCRIPTIONAL REGULATOR"/>
    <property type="match status" value="1"/>
</dbReference>
<sequence>MTEMRMAELARRSGLTVPTIKYYLREGLLQPGRRTSVNQAAYDASHLERLRLIRALAKVAGLPLGKIREVVQAVSSESSMLDAMAVTQDALVGEVETDPADTAASKLLTQVIEARGWQCQPGSPAHAAAIRAVAELQAEELTMLTDRLDDYARTADDIGRIDVQAVGGAENLDTMIRGVVLGSILRRPLLDALVLLAQQHHARTLTDATAASEKTTAGLPTRCAC</sequence>
<dbReference type="GO" id="GO:0003677">
    <property type="term" value="F:DNA binding"/>
    <property type="evidence" value="ECO:0007669"/>
    <property type="project" value="UniProtKB-KW"/>
</dbReference>
<dbReference type="CDD" id="cd04780">
    <property type="entry name" value="HTH_MerR-like_sg5"/>
    <property type="match status" value="1"/>
</dbReference>
<evidence type="ECO:0000256" key="1">
    <source>
        <dbReference type="ARBA" id="ARBA00022491"/>
    </source>
</evidence>
<dbReference type="GO" id="GO:0003700">
    <property type="term" value="F:DNA-binding transcription factor activity"/>
    <property type="evidence" value="ECO:0007669"/>
    <property type="project" value="InterPro"/>
</dbReference>
<evidence type="ECO:0000256" key="4">
    <source>
        <dbReference type="ARBA" id="ARBA00023163"/>
    </source>
</evidence>
<feature type="domain" description="HTH merR-type" evidence="5">
    <location>
        <begin position="3"/>
        <end position="73"/>
    </location>
</feature>
<dbReference type="PROSITE" id="PS50937">
    <property type="entry name" value="HTH_MERR_2"/>
    <property type="match status" value="1"/>
</dbReference>
<dbReference type="EMBL" id="RQZG01000001">
    <property type="protein sequence ID" value="RRD07377.1"/>
    <property type="molecule type" value="Genomic_DNA"/>
</dbReference>
<evidence type="ECO:0000259" key="5">
    <source>
        <dbReference type="PROSITE" id="PS50937"/>
    </source>
</evidence>